<dbReference type="AGR" id="ZFIN:ZDB-GENE-090313-175"/>
<dbReference type="PANTHER" id="PTHR28474">
    <property type="entry name" value="TRANSMEMBRANE PROTEIN 72"/>
    <property type="match status" value="1"/>
</dbReference>
<feature type="transmembrane region" description="Helical" evidence="1">
    <location>
        <begin position="108"/>
        <end position="130"/>
    </location>
</feature>
<evidence type="ECO:0000256" key="1">
    <source>
        <dbReference type="SAM" id="Phobius"/>
    </source>
</evidence>
<dbReference type="Proteomes" id="UP000000437">
    <property type="component" value="Chromosome 13"/>
</dbReference>
<dbReference type="AlphaFoldDB" id="A0A8M1P9W7"/>
<dbReference type="FunCoup" id="A0A8M1P9W7">
    <property type="interactions" value="1195"/>
</dbReference>
<name>A0A8M1P9W7_DANRE</name>
<gene>
    <name evidence="3 4" type="primary">tmem72</name>
    <name evidence="3" type="synonym">si:dkey-112k13.2</name>
</gene>
<reference evidence="3" key="2">
    <citation type="submission" date="2025-08" db="UniProtKB">
        <authorList>
            <consortium name="RefSeq"/>
        </authorList>
    </citation>
    <scope>IDENTIFICATION</scope>
    <source>
        <strain evidence="3">Tuebingen</strain>
    </source>
</reference>
<keyword evidence="1" id="KW-1133">Transmembrane helix</keyword>
<dbReference type="Pfam" id="PF16054">
    <property type="entry name" value="TMEM72"/>
    <property type="match status" value="1"/>
</dbReference>
<dbReference type="ZFIN" id="ZDB-GENE-090313-175">
    <property type="gene designation" value="tmem72"/>
</dbReference>
<sequence>MKGSALWVIVECSCRVLGISTAAVLCAVGIETQSQGEFTSLAVYLLLSSLVIMIFEVAYFIDALLATCLPCPPTWKMFILWKKMAKVGGFQKFLYYTMMSVMCFLHPVLVWHAVIPGIMLVVTGFFNFILSKKKKSDVPKESRVFYGDPALSSVCVKDRGDSEDTFSFFNVISGKRASFIPNNSRIHDLTDRDQSLKNGQHKKRQTDRRNVHFIKSLRSNDTEMEEYHEVESEETTSDKAPMITLVSCWKKKENCFLFQSVTLSLGLLHPSIHPSIRLHTSIQLRDSIHHLLTQTRRF</sequence>
<keyword evidence="1 3" id="KW-0812">Transmembrane</keyword>
<protein>
    <submittedName>
        <fullName evidence="3">Transmembrane protein 72</fullName>
    </submittedName>
</protein>
<organism evidence="2 3">
    <name type="scientific">Danio rerio</name>
    <name type="common">Zebrafish</name>
    <name type="synonym">Brachydanio rerio</name>
    <dbReference type="NCBI Taxonomy" id="7955"/>
    <lineage>
        <taxon>Eukaryota</taxon>
        <taxon>Metazoa</taxon>
        <taxon>Chordata</taxon>
        <taxon>Craniata</taxon>
        <taxon>Vertebrata</taxon>
        <taxon>Euteleostomi</taxon>
        <taxon>Actinopterygii</taxon>
        <taxon>Neopterygii</taxon>
        <taxon>Teleostei</taxon>
        <taxon>Ostariophysi</taxon>
        <taxon>Cypriniformes</taxon>
        <taxon>Danionidae</taxon>
        <taxon>Danioninae</taxon>
        <taxon>Danio</taxon>
    </lineage>
</organism>
<proteinExistence type="predicted"/>
<feature type="transmembrane region" description="Helical" evidence="1">
    <location>
        <begin position="42"/>
        <end position="61"/>
    </location>
</feature>
<feature type="transmembrane region" description="Helical" evidence="1">
    <location>
        <begin position="6"/>
        <end position="30"/>
    </location>
</feature>
<keyword evidence="1" id="KW-0472">Membrane</keyword>
<reference evidence="3" key="1">
    <citation type="journal article" date="2016" name="BMC Genomics">
        <title>Gene evolution and gene expression after whole genome duplication in fish: the PhyloFish database.</title>
        <authorList>
            <person name="Pasquier J."/>
            <person name="Cabau C."/>
            <person name="Nguyen T."/>
            <person name="Jouanno E."/>
            <person name="Severac D."/>
            <person name="Braasch I."/>
            <person name="Journot L."/>
            <person name="Pontarotti P."/>
            <person name="Klopp C."/>
            <person name="Postlethwait J.H."/>
            <person name="Guiguen Y."/>
            <person name="Bobe J."/>
        </authorList>
    </citation>
    <scope>NUCLEOTIDE SEQUENCE</scope>
    <source>
        <strain evidence="3">Tuebingen</strain>
    </source>
</reference>
<dbReference type="OrthoDB" id="5946061at2759"/>
<dbReference type="RefSeq" id="NP_001315015.1">
    <property type="nucleotide sequence ID" value="NM_001328086.1"/>
</dbReference>
<evidence type="ECO:0000313" key="2">
    <source>
        <dbReference type="Proteomes" id="UP000000437"/>
    </source>
</evidence>
<accession>A0A8M1P9W7</accession>
<dbReference type="InterPro" id="IPR032055">
    <property type="entry name" value="TMEM72"/>
</dbReference>
<dbReference type="PANTHER" id="PTHR28474:SF1">
    <property type="entry name" value="TRANSMEMBRANE PROTEIN 72"/>
    <property type="match status" value="1"/>
</dbReference>
<dbReference type="KEGG" id="dre:562321"/>
<dbReference type="CTD" id="643236"/>
<keyword evidence="2" id="KW-1185">Reference proteome</keyword>
<dbReference type="GeneID" id="562321"/>
<evidence type="ECO:0000313" key="3">
    <source>
        <dbReference type="RefSeq" id="NP_001315015.1"/>
    </source>
</evidence>
<evidence type="ECO:0000313" key="4">
    <source>
        <dbReference type="ZFIN" id="ZDB-GENE-090313-175"/>
    </source>
</evidence>